<dbReference type="GO" id="GO:0019441">
    <property type="term" value="P:L-tryptophan catabolic process to kynurenine"/>
    <property type="evidence" value="ECO:0007669"/>
    <property type="project" value="InterPro"/>
</dbReference>
<reference evidence="1 2" key="1">
    <citation type="submission" date="2019-04" db="EMBL/GenBank/DDBJ databases">
        <title>Lacinutrix sp. nov., isolated from marine water.</title>
        <authorList>
            <person name="Kim W."/>
        </authorList>
    </citation>
    <scope>NUCLEOTIDE SEQUENCE [LARGE SCALE GENOMIC DNA]</scope>
    <source>
        <strain evidence="1 2">CAU 1491</strain>
    </source>
</reference>
<protein>
    <submittedName>
        <fullName evidence="1">Cyclase family protein</fullName>
    </submittedName>
</protein>
<gene>
    <name evidence="1" type="ORF">E5167_01175</name>
</gene>
<dbReference type="EMBL" id="SUPL01000001">
    <property type="protein sequence ID" value="TJY37897.1"/>
    <property type="molecule type" value="Genomic_DNA"/>
</dbReference>
<sequence>MKAVINVNSRTYAIYIDKPLDISIPLRATKSNVNAWYINEPSIEPVEMDDFIVSVKHGAPVNFNNIKFNPHAHGTHTECVGHITEKKYSINQCLKQFFFVAEVVTVAPEKLADDFVISAKQLRFAIGNKKREAVIIRTLPNTKEKLTQQYSNTNPPYLLEEAAIYLKNKGVKHLLIDLPSVDRERDDGELLSHNAFWNTDGKIRTEATITEFIFVPNTIEDGKYILNLQIAPFENDATPSKPVLYKLYE</sequence>
<dbReference type="OrthoDB" id="9814192at2"/>
<dbReference type="RefSeq" id="WP_136840187.1">
    <property type="nucleotide sequence ID" value="NZ_SUPL01000001.1"/>
</dbReference>
<proteinExistence type="predicted"/>
<evidence type="ECO:0000313" key="2">
    <source>
        <dbReference type="Proteomes" id="UP000307657"/>
    </source>
</evidence>
<dbReference type="Proteomes" id="UP000307657">
    <property type="component" value="Unassembled WGS sequence"/>
</dbReference>
<dbReference type="Pfam" id="PF04199">
    <property type="entry name" value="Cyclase"/>
    <property type="match status" value="1"/>
</dbReference>
<organism evidence="1 2">
    <name type="scientific">Pontimicrobium aquaticum</name>
    <dbReference type="NCBI Taxonomy" id="2565367"/>
    <lineage>
        <taxon>Bacteria</taxon>
        <taxon>Pseudomonadati</taxon>
        <taxon>Bacteroidota</taxon>
        <taxon>Flavobacteriia</taxon>
        <taxon>Flavobacteriales</taxon>
        <taxon>Flavobacteriaceae</taxon>
        <taxon>Pontimicrobium</taxon>
    </lineage>
</organism>
<name>A0A4U0F0I0_9FLAO</name>
<dbReference type="InterPro" id="IPR007325">
    <property type="entry name" value="KFase/CYL"/>
</dbReference>
<dbReference type="AlphaFoldDB" id="A0A4U0F0I0"/>
<dbReference type="InterPro" id="IPR037175">
    <property type="entry name" value="KFase_sf"/>
</dbReference>
<dbReference type="GO" id="GO:0004061">
    <property type="term" value="F:arylformamidase activity"/>
    <property type="evidence" value="ECO:0007669"/>
    <property type="project" value="InterPro"/>
</dbReference>
<evidence type="ECO:0000313" key="1">
    <source>
        <dbReference type="EMBL" id="TJY37897.1"/>
    </source>
</evidence>
<keyword evidence="2" id="KW-1185">Reference proteome</keyword>
<dbReference type="SUPFAM" id="SSF102198">
    <property type="entry name" value="Putative cyclase"/>
    <property type="match status" value="1"/>
</dbReference>
<comment type="caution">
    <text evidence="1">The sequence shown here is derived from an EMBL/GenBank/DDBJ whole genome shotgun (WGS) entry which is preliminary data.</text>
</comment>
<accession>A0A4U0F0I0</accession>
<dbReference type="Gene3D" id="3.50.30.50">
    <property type="entry name" value="Putative cyclase"/>
    <property type="match status" value="1"/>
</dbReference>